<proteinExistence type="predicted"/>
<dbReference type="NCBIfam" id="TIGR02099">
    <property type="entry name" value="YhdP family protein"/>
    <property type="match status" value="1"/>
</dbReference>
<keyword evidence="1" id="KW-1133">Transmembrane helix</keyword>
<name>A0A6L6YJR3_9BURK</name>
<evidence type="ECO:0000259" key="2">
    <source>
        <dbReference type="Pfam" id="PF13116"/>
    </source>
</evidence>
<dbReference type="RefSeq" id="WP_160335350.1">
    <property type="nucleotide sequence ID" value="NZ_CALPCV010000007.1"/>
</dbReference>
<dbReference type="EMBL" id="WSRP01000018">
    <property type="protein sequence ID" value="MVX56918.1"/>
    <property type="molecule type" value="Genomic_DNA"/>
</dbReference>
<dbReference type="Proteomes" id="UP000472580">
    <property type="component" value="Unassembled WGS sequence"/>
</dbReference>
<keyword evidence="1" id="KW-0812">Transmembrane</keyword>
<dbReference type="InterPro" id="IPR011836">
    <property type="entry name" value="YhdP"/>
</dbReference>
<evidence type="ECO:0000313" key="3">
    <source>
        <dbReference type="EMBL" id="MVX56918.1"/>
    </source>
</evidence>
<protein>
    <submittedName>
        <fullName evidence="3">TIGR02099 family protein</fullName>
    </submittedName>
</protein>
<dbReference type="InterPro" id="IPR025263">
    <property type="entry name" value="YhdP_central"/>
</dbReference>
<gene>
    <name evidence="3" type="ORF">E5987_06815</name>
</gene>
<feature type="transmembrane region" description="Helical" evidence="1">
    <location>
        <begin position="29"/>
        <end position="52"/>
    </location>
</feature>
<accession>A0A6L6YJR3</accession>
<feature type="domain" description="YhdP central" evidence="2">
    <location>
        <begin position="22"/>
        <end position="1320"/>
    </location>
</feature>
<keyword evidence="1" id="KW-0472">Membrane</keyword>
<evidence type="ECO:0000313" key="4">
    <source>
        <dbReference type="Proteomes" id="UP000472580"/>
    </source>
</evidence>
<comment type="caution">
    <text evidence="3">The sequence shown here is derived from an EMBL/GenBank/DDBJ whole genome shotgun (WGS) entry which is preliminary data.</text>
</comment>
<reference evidence="3 4" key="1">
    <citation type="submission" date="2019-12" db="EMBL/GenBank/DDBJ databases">
        <title>Microbes associate with the intestines of laboratory mice.</title>
        <authorList>
            <person name="Navarre W."/>
            <person name="Wong E."/>
        </authorList>
    </citation>
    <scope>NUCLEOTIDE SEQUENCE [LARGE SCALE GENOMIC DNA]</scope>
    <source>
        <strain evidence="3 4">NM82_D38</strain>
    </source>
</reference>
<dbReference type="PANTHER" id="PTHR38690">
    <property type="entry name" value="PROTEASE-RELATED"/>
    <property type="match status" value="1"/>
</dbReference>
<keyword evidence="4" id="KW-1185">Reference proteome</keyword>
<dbReference type="OrthoDB" id="8521382at2"/>
<evidence type="ECO:0000256" key="1">
    <source>
        <dbReference type="SAM" id="Phobius"/>
    </source>
</evidence>
<dbReference type="PANTHER" id="PTHR38690:SF1">
    <property type="entry name" value="PROTEASE"/>
    <property type="match status" value="1"/>
</dbReference>
<organism evidence="3 4">
    <name type="scientific">Parasutterella muris</name>
    <dbReference type="NCBI Taxonomy" id="2565572"/>
    <lineage>
        <taxon>Bacteria</taxon>
        <taxon>Pseudomonadati</taxon>
        <taxon>Pseudomonadota</taxon>
        <taxon>Betaproteobacteria</taxon>
        <taxon>Burkholderiales</taxon>
        <taxon>Sutterellaceae</taxon>
        <taxon>Parasutterella</taxon>
    </lineage>
</organism>
<dbReference type="Pfam" id="PF13116">
    <property type="entry name" value="YhdP"/>
    <property type="match status" value="1"/>
</dbReference>
<sequence length="1328" mass="142839">MSDISNNAAPAEEPGTPKSESFLRKLLRWIIWFIVIVYLILGCAWLAARYFLAPYIEGHKAQIENKISETVSAPVTFGSVDAGWSGLQPEVTLKNIQLGGSGQNPIEVESLSAKLSLRSIPSMEPIFETVTLDKPVVTVERKGPMKFSILGKTIDLNKLLSGEADLESASAKLPKDIQLLLKQRLLEIKDGTIRLVDDASGNTLEIKDFNAAFESSSGEKLFAFTLTPPSFIGSPITVKATLKPPLLDAAVLANWDAEFFAQTDYLNFGELAKWFPDFQVKYRGIGSGSAWLTLAKWKPSSASFIGALSNVDVQLPDMEPLKLKYVKGKISGAMSPQDYSVSTEDFGFELESGEVLPPLNLAVKLNRTENNSFSGGSFKADEVDFKSLSALLPSLPLPKEFKSFIAARRLSGNLSNVDISWQGSPDAPKEYNGSLKIVNFSSFGAQGKNNTLWLPGFQNMTADVSMKNGVGTAVLQTKGADFAFPGLFSSAAFRLDNLTGTVEWSTQDRFSINLKDVTLENADASVTVNGTYRTDGSPFGFMDITAGINRGNAAAVWKYMPLIVGTDTINWLRYGLLKGKATGGSARILGQLHNFPFEGSENEKFEVTVNADDVTLDVYPLKFDKPSAQNKAGGIWPVFTKVGGVVRFVGDGMHITADKGSYKNASLISAKVDIPSFSADTVWLDVDASAKGDIPSYLAYVKASPVNGYTAELFSKAEGSGSGTLQLGLKIPLDGPGSVAVNGAFTAENDSINFRHYQIPDLTQVSGTVQFSEKGANAQNIKALCFDEPVTASIVTNSKGAIEVKASGTVPAKALPQIIPNEELALISKDYFRGSATFAANIKIDGSDVNVDIKSPLKGLESALPSPMTKPAAQTSPLHLTINSSGSLTDVSVMVDDYLSTEFILKNGEIDRCAIGNKSLPSLPQHGYAVAFDTSFLSAAAWTKVFDALDKTESNANQKNKVIKLPDIASARISIGELELENFNQNNLTIIGKSVNGQLSASIRSNQIQGAINWRKGGKGVEPHLTANLSKLYIPDAAETVAEETKPVEIQGGWPAINAVIGDLTYGKRRLGHVELVARNTVAANGHLWQIQKLNVTNPAATLKSSGSWLKRFDGFNETHLLLDNEIKSLGGMLTRLDMPNLISAGSGSIKGDLSWEGTPLGFNTESFDGTLNIDLRRGEILKIQPGPAAKLLSLLSLQSLTRYLTLDFRDFYSSGFNFTTIQGKADINNGLMNIKGLTLVGGSATVVMNGTINTQKETENLHLLVLPDVNAAGASIALAIANPIAGIGSFLAQLIFKDPLSKLFSFEYNVTGTWADPIVTKVDSHKF</sequence>